<proteinExistence type="predicted"/>
<organism evidence="10 11">
    <name type="scientific">Gossypium australe</name>
    <dbReference type="NCBI Taxonomy" id="47621"/>
    <lineage>
        <taxon>Eukaryota</taxon>
        <taxon>Viridiplantae</taxon>
        <taxon>Streptophyta</taxon>
        <taxon>Embryophyta</taxon>
        <taxon>Tracheophyta</taxon>
        <taxon>Spermatophyta</taxon>
        <taxon>Magnoliopsida</taxon>
        <taxon>eudicotyledons</taxon>
        <taxon>Gunneridae</taxon>
        <taxon>Pentapetalae</taxon>
        <taxon>rosids</taxon>
        <taxon>malvids</taxon>
        <taxon>Malvales</taxon>
        <taxon>Malvaceae</taxon>
        <taxon>Malvoideae</taxon>
        <taxon>Gossypium</taxon>
    </lineage>
</organism>
<keyword evidence="5" id="KW-0255">Endonuclease</keyword>
<evidence type="ECO:0000256" key="6">
    <source>
        <dbReference type="ARBA" id="ARBA00022801"/>
    </source>
</evidence>
<dbReference type="InterPro" id="IPR012337">
    <property type="entry name" value="RNaseH-like_sf"/>
</dbReference>
<evidence type="ECO:0000313" key="11">
    <source>
        <dbReference type="Proteomes" id="UP000325315"/>
    </source>
</evidence>
<evidence type="ECO:0000256" key="1">
    <source>
        <dbReference type="ARBA" id="ARBA00012493"/>
    </source>
</evidence>
<dbReference type="InterPro" id="IPR016197">
    <property type="entry name" value="Chromo-like_dom_sf"/>
</dbReference>
<dbReference type="GO" id="GO:0003676">
    <property type="term" value="F:nucleic acid binding"/>
    <property type="evidence" value="ECO:0007669"/>
    <property type="project" value="InterPro"/>
</dbReference>
<dbReference type="CDD" id="cd09274">
    <property type="entry name" value="RNase_HI_RT_Ty3"/>
    <property type="match status" value="1"/>
</dbReference>
<feature type="domain" description="Reverse transcriptase RNase H-like" evidence="9">
    <location>
        <begin position="509"/>
        <end position="560"/>
    </location>
</feature>
<keyword evidence="4" id="KW-0540">Nuclease</keyword>
<dbReference type="SUPFAM" id="SSF56672">
    <property type="entry name" value="DNA/RNA polymerases"/>
    <property type="match status" value="1"/>
</dbReference>
<dbReference type="GO" id="GO:0003964">
    <property type="term" value="F:RNA-directed DNA polymerase activity"/>
    <property type="evidence" value="ECO:0007669"/>
    <property type="project" value="UniProtKB-KW"/>
</dbReference>
<dbReference type="GO" id="GO:0004519">
    <property type="term" value="F:endonuclease activity"/>
    <property type="evidence" value="ECO:0007669"/>
    <property type="project" value="UniProtKB-KW"/>
</dbReference>
<evidence type="ECO:0000256" key="8">
    <source>
        <dbReference type="SAM" id="MobiDB-lite"/>
    </source>
</evidence>
<evidence type="ECO:0000256" key="7">
    <source>
        <dbReference type="ARBA" id="ARBA00022918"/>
    </source>
</evidence>
<keyword evidence="2" id="KW-0808">Transferase</keyword>
<protein>
    <recommendedName>
        <fullName evidence="1">RNA-directed DNA polymerase</fullName>
        <ecNumber evidence="1">2.7.7.49</ecNumber>
    </recommendedName>
</protein>
<dbReference type="PANTHER" id="PTHR34072">
    <property type="entry name" value="ENZYMATIC POLYPROTEIN-RELATED"/>
    <property type="match status" value="1"/>
</dbReference>
<dbReference type="InterPro" id="IPR041373">
    <property type="entry name" value="RT_RNaseH"/>
</dbReference>
<dbReference type="EC" id="2.7.7.49" evidence="1"/>
<evidence type="ECO:0000256" key="5">
    <source>
        <dbReference type="ARBA" id="ARBA00022759"/>
    </source>
</evidence>
<keyword evidence="7 10" id="KW-0695">RNA-directed DNA polymerase</keyword>
<dbReference type="Pfam" id="PF08284">
    <property type="entry name" value="RVP_2"/>
    <property type="match status" value="1"/>
</dbReference>
<dbReference type="SUPFAM" id="SSF53098">
    <property type="entry name" value="Ribonuclease H-like"/>
    <property type="match status" value="1"/>
</dbReference>
<dbReference type="EMBL" id="SMMG02000001">
    <property type="protein sequence ID" value="KAA3486482.1"/>
    <property type="molecule type" value="Genomic_DNA"/>
</dbReference>
<keyword evidence="3" id="KW-0548">Nucleotidyltransferase</keyword>
<keyword evidence="11" id="KW-1185">Reference proteome</keyword>
<comment type="caution">
    <text evidence="10">The sequence shown here is derived from an EMBL/GenBank/DDBJ whole genome shotgun (WGS) entry which is preliminary data.</text>
</comment>
<dbReference type="Pfam" id="PF17917">
    <property type="entry name" value="RT_RNaseH"/>
    <property type="match status" value="1"/>
</dbReference>
<evidence type="ECO:0000256" key="3">
    <source>
        <dbReference type="ARBA" id="ARBA00022695"/>
    </source>
</evidence>
<feature type="region of interest" description="Disordered" evidence="8">
    <location>
        <begin position="1"/>
        <end position="24"/>
    </location>
</feature>
<keyword evidence="6" id="KW-0378">Hydrolase</keyword>
<evidence type="ECO:0000259" key="9">
    <source>
        <dbReference type="Pfam" id="PF17917"/>
    </source>
</evidence>
<feature type="compositionally biased region" description="Polar residues" evidence="8">
    <location>
        <begin position="1"/>
        <end position="22"/>
    </location>
</feature>
<dbReference type="SUPFAM" id="SSF54160">
    <property type="entry name" value="Chromo domain-like"/>
    <property type="match status" value="1"/>
</dbReference>
<dbReference type="CDD" id="cd00303">
    <property type="entry name" value="retropepsin_like"/>
    <property type="match status" value="1"/>
</dbReference>
<dbReference type="Gene3D" id="2.40.70.10">
    <property type="entry name" value="Acid Proteases"/>
    <property type="match status" value="1"/>
</dbReference>
<evidence type="ECO:0000313" key="10">
    <source>
        <dbReference type="EMBL" id="KAA3486482.1"/>
    </source>
</evidence>
<dbReference type="Proteomes" id="UP000325315">
    <property type="component" value="Unassembled WGS sequence"/>
</dbReference>
<evidence type="ECO:0000256" key="2">
    <source>
        <dbReference type="ARBA" id="ARBA00022679"/>
    </source>
</evidence>
<accession>A0A5B6X064</accession>
<dbReference type="InterPro" id="IPR036397">
    <property type="entry name" value="RNaseH_sf"/>
</dbReference>
<dbReference type="InterPro" id="IPR021109">
    <property type="entry name" value="Peptidase_aspartic_dom_sf"/>
</dbReference>
<dbReference type="AlphaFoldDB" id="A0A5B6X064"/>
<reference evidence="11" key="1">
    <citation type="journal article" date="2019" name="Plant Biotechnol. J.">
        <title>Genome sequencing of the Australian wild diploid species Gossypium australe highlights disease resistance and delayed gland morphogenesis.</title>
        <authorList>
            <person name="Cai Y."/>
            <person name="Cai X."/>
            <person name="Wang Q."/>
            <person name="Wang P."/>
            <person name="Zhang Y."/>
            <person name="Cai C."/>
            <person name="Xu Y."/>
            <person name="Wang K."/>
            <person name="Zhou Z."/>
            <person name="Wang C."/>
            <person name="Geng S."/>
            <person name="Li B."/>
            <person name="Dong Q."/>
            <person name="Hou Y."/>
            <person name="Wang H."/>
            <person name="Ai P."/>
            <person name="Liu Z."/>
            <person name="Yi F."/>
            <person name="Sun M."/>
            <person name="An G."/>
            <person name="Cheng J."/>
            <person name="Zhang Y."/>
            <person name="Shi Q."/>
            <person name="Xie Y."/>
            <person name="Shi X."/>
            <person name="Chang Y."/>
            <person name="Huang F."/>
            <person name="Chen Y."/>
            <person name="Hong S."/>
            <person name="Mi L."/>
            <person name="Sun Q."/>
            <person name="Zhang L."/>
            <person name="Zhou B."/>
            <person name="Peng R."/>
            <person name="Zhang X."/>
            <person name="Liu F."/>
        </authorList>
    </citation>
    <scope>NUCLEOTIDE SEQUENCE [LARGE SCALE GENOMIC DNA]</scope>
    <source>
        <strain evidence="11">cv. PA1801</strain>
    </source>
</reference>
<dbReference type="InterPro" id="IPR043128">
    <property type="entry name" value="Rev_trsase/Diguanyl_cyclase"/>
</dbReference>
<dbReference type="Gene3D" id="3.10.10.10">
    <property type="entry name" value="HIV Type 1 Reverse Transcriptase, subunit A, domain 1"/>
    <property type="match status" value="1"/>
</dbReference>
<dbReference type="InterPro" id="IPR043502">
    <property type="entry name" value="DNA/RNA_pol_sf"/>
</dbReference>
<dbReference type="Gene3D" id="3.30.420.10">
    <property type="entry name" value="Ribonuclease H-like superfamily/Ribonuclease H"/>
    <property type="match status" value="1"/>
</dbReference>
<dbReference type="Gene3D" id="3.30.70.270">
    <property type="match status" value="2"/>
</dbReference>
<sequence length="931" mass="107088">MSNLDTSETPVSPATETGSQSRMARDDALSQAMLWILERVATSNSRFGGDQSVPEYKADFLRLSRYAGGMVASEYERCVMFEDSLRDNLRVLIAPQRKLAPTRLQPCSDCGRHHPGDCWRRIGACLRCWSLEHHIQECLLRVDQVQAPISGSVQLQRVAQQAPRGRGQARGGNDIGSTHSYIASSVSENLGISIESTKSEVTVLSLLRQSVLANKLYKDVPLELQGEIFLANLMKLPFGEFDLILDIDWLVEHRVSLDCVSKRVVLRTEEDEEVVVIEERRDYLTTASGNSLIGGIRTVRDFLNIFPEELPELPSNREVEFGIELLPSITLVSITPYQMVPKELAELKAQLQELLDRGFIWYHQLKVKEVDLHKTAFRTRYGHYEFLVMPFELTKAPAVFMDLMNRTEDKHLRVVLLILRKKQLYAKLSKKIKAVLDWKQPRSVSRIRSFLGLAGYYQHFVEGFSLITTSLTKLLRKGVPFPEFGKEFVVYSDASHVSLGCVLMQDGKFAAVVFALKIWRHYLYGERCIIYTDHKSLKYLLTQKELNLRQRRWIDLLKDYDCTIKYHPSKANMVADALSRRAMSDLRTMFARLSLFDDRSLLAELQVKPTWIEQIQDKQLVDETLGVQLRQVESGTTSDFGLNSDGVLCFRGRVYILNNSDLRQSILREAHSSPYAMHPGGNKMPRSLRIVLVARVKAEHQLPSGFSHPVKIPLWKWERVTMDFISGLPLTPTKKDSVWVIVDRLTKSAHFILVRTDYSLQKLAKFWEDYLPLAEFAYNNNFQASIQMAPYEALYSGKCRTPFCWTELGECRILGLELVSKTKDKVRLIQDRLKVATVELPPELDRIHDVFHISMLSRYRSDPSHVISVEEIEIRPDLNFKEKPVQILDRDVKVLRRKSILLVNVLWRNHSTKEATWEPEDSMRQQYPHLF</sequence>
<evidence type="ECO:0000256" key="4">
    <source>
        <dbReference type="ARBA" id="ARBA00022722"/>
    </source>
</evidence>
<dbReference type="GO" id="GO:0016787">
    <property type="term" value="F:hydrolase activity"/>
    <property type="evidence" value="ECO:0007669"/>
    <property type="project" value="UniProtKB-KW"/>
</dbReference>
<name>A0A5B6X064_9ROSI</name>
<dbReference type="PANTHER" id="PTHR34072:SF52">
    <property type="entry name" value="RIBONUCLEASE H"/>
    <property type="match status" value="1"/>
</dbReference>
<dbReference type="OrthoDB" id="1936908at2759"/>
<gene>
    <name evidence="10" type="ORF">EPI10_030389</name>
</gene>